<evidence type="ECO:0000313" key="3">
    <source>
        <dbReference type="EMBL" id="MFI9105660.1"/>
    </source>
</evidence>
<name>A0ABW8CJU5_9ACTN</name>
<feature type="compositionally biased region" description="Pro residues" evidence="1">
    <location>
        <begin position="1"/>
        <end position="11"/>
    </location>
</feature>
<gene>
    <name evidence="3" type="ORF">ACIGXA_34665</name>
</gene>
<feature type="region of interest" description="Disordered" evidence="1">
    <location>
        <begin position="180"/>
        <end position="211"/>
    </location>
</feature>
<feature type="compositionally biased region" description="Pro residues" evidence="1">
    <location>
        <begin position="20"/>
        <end position="33"/>
    </location>
</feature>
<dbReference type="PANTHER" id="PTHR34512">
    <property type="entry name" value="CELL SURFACE PROTEIN"/>
    <property type="match status" value="1"/>
</dbReference>
<dbReference type="InterPro" id="IPR011044">
    <property type="entry name" value="Quino_amine_DH_bsu"/>
</dbReference>
<feature type="compositionally biased region" description="Low complexity" evidence="1">
    <location>
        <begin position="81"/>
        <end position="119"/>
    </location>
</feature>
<evidence type="ECO:0000313" key="4">
    <source>
        <dbReference type="Proteomes" id="UP001614394"/>
    </source>
</evidence>
<dbReference type="RefSeq" id="WP_399656512.1">
    <property type="nucleotide sequence ID" value="NZ_JBITYG010000013.1"/>
</dbReference>
<evidence type="ECO:0000256" key="2">
    <source>
        <dbReference type="SAM" id="Phobius"/>
    </source>
</evidence>
<dbReference type="Gene3D" id="2.130.10.10">
    <property type="entry name" value="YVTN repeat-like/Quinoprotein amine dehydrogenase"/>
    <property type="match status" value="1"/>
</dbReference>
<keyword evidence="2" id="KW-1133">Transmembrane helix</keyword>
<dbReference type="PANTHER" id="PTHR34512:SF30">
    <property type="entry name" value="OUTER MEMBRANE PROTEIN ASSEMBLY FACTOR BAMB"/>
    <property type="match status" value="1"/>
</dbReference>
<dbReference type="SUPFAM" id="SSF50969">
    <property type="entry name" value="YVTN repeat-like/Quinoprotein amine dehydrogenase"/>
    <property type="match status" value="1"/>
</dbReference>
<comment type="caution">
    <text evidence="3">The sequence shown here is derived from an EMBL/GenBank/DDBJ whole genome shotgun (WGS) entry which is preliminary data.</text>
</comment>
<protein>
    <submittedName>
        <fullName evidence="3">Uncharacterized protein</fullName>
    </submittedName>
</protein>
<feature type="transmembrane region" description="Helical" evidence="2">
    <location>
        <begin position="157"/>
        <end position="178"/>
    </location>
</feature>
<keyword evidence="2" id="KW-0472">Membrane</keyword>
<reference evidence="3 4" key="1">
    <citation type="submission" date="2024-10" db="EMBL/GenBank/DDBJ databases">
        <title>The Natural Products Discovery Center: Release of the First 8490 Sequenced Strains for Exploring Actinobacteria Biosynthetic Diversity.</title>
        <authorList>
            <person name="Kalkreuter E."/>
            <person name="Kautsar S.A."/>
            <person name="Yang D."/>
            <person name="Bader C.D."/>
            <person name="Teijaro C.N."/>
            <person name="Fluegel L."/>
            <person name="Davis C.M."/>
            <person name="Simpson J.R."/>
            <person name="Lauterbach L."/>
            <person name="Steele A.D."/>
            <person name="Gui C."/>
            <person name="Meng S."/>
            <person name="Li G."/>
            <person name="Viehrig K."/>
            <person name="Ye F."/>
            <person name="Su P."/>
            <person name="Kiefer A.F."/>
            <person name="Nichols A."/>
            <person name="Cepeda A.J."/>
            <person name="Yan W."/>
            <person name="Fan B."/>
            <person name="Jiang Y."/>
            <person name="Adhikari A."/>
            <person name="Zheng C.-J."/>
            <person name="Schuster L."/>
            <person name="Cowan T.M."/>
            <person name="Smanski M.J."/>
            <person name="Chevrette M.G."/>
            <person name="De Carvalho L.P.S."/>
            <person name="Shen B."/>
        </authorList>
    </citation>
    <scope>NUCLEOTIDE SEQUENCE [LARGE SCALE GENOMIC DNA]</scope>
    <source>
        <strain evidence="3 4">NPDC053399</strain>
    </source>
</reference>
<feature type="compositionally biased region" description="Pro residues" evidence="1">
    <location>
        <begin position="120"/>
        <end position="135"/>
    </location>
</feature>
<evidence type="ECO:0000256" key="1">
    <source>
        <dbReference type="SAM" id="MobiDB-lite"/>
    </source>
</evidence>
<keyword evidence="2" id="KW-0812">Transmembrane</keyword>
<accession>A0ABW8CJU5</accession>
<feature type="region of interest" description="Disordered" evidence="1">
    <location>
        <begin position="1"/>
        <end position="151"/>
    </location>
</feature>
<dbReference type="Proteomes" id="UP001614394">
    <property type="component" value="Unassembled WGS sequence"/>
</dbReference>
<feature type="compositionally biased region" description="Basic and acidic residues" evidence="1">
    <location>
        <begin position="180"/>
        <end position="190"/>
    </location>
</feature>
<feature type="compositionally biased region" description="Gly residues" evidence="1">
    <location>
        <begin position="197"/>
        <end position="206"/>
    </location>
</feature>
<organism evidence="3 4">
    <name type="scientific">Streptomyces fildesensis</name>
    <dbReference type="NCBI Taxonomy" id="375757"/>
    <lineage>
        <taxon>Bacteria</taxon>
        <taxon>Bacillati</taxon>
        <taxon>Actinomycetota</taxon>
        <taxon>Actinomycetes</taxon>
        <taxon>Kitasatosporales</taxon>
        <taxon>Streptomycetaceae</taxon>
        <taxon>Streptomyces</taxon>
    </lineage>
</organism>
<keyword evidence="4" id="KW-1185">Reference proteome</keyword>
<dbReference type="InterPro" id="IPR015943">
    <property type="entry name" value="WD40/YVTN_repeat-like_dom_sf"/>
</dbReference>
<sequence length="605" mass="63220">MTQPPPPPGNPPNFGKPEGAVPPPPQQAPPPQEPQYGYPQTAVSPQAPPPGQPPQYGYPQNPPPGQVPDNPYAQPVPPGQNPYAQPAPQQPQQPQQPQYGYPSQGQPPGQPPQYGYPQNPQGPPQGPPMGPPMGPPQTVYTPQGGGQGGQGGGNSKIVMIVAAVVAAVLVIGGGVYFLTKGDDGDKKPIADKTSAGANGGASGGNDGKPTGVINAKVGWSKTATRPPVDEITARVPNTWFSGDTVVKTLPDSVKGYALSGGAEKWSIPITGKSCPASDDVSDNRVAIQFGANCEMLMAVDISKGTKLWEVPLPIAPGSSSSTFLYSTVAVSGDVAAVSWLHGYAGYKLSTHAQIWAPNPSSNCQDKSYAGGKQLVVSVECGKDVFVRGVDTTTYKTTWSWQVSAGTELSSIVSTDPVVVGIGATNSLMSDLMYLEGGKLVGHTSLGNGGYQGNYGIHCRIAGEGPCFNFAIQGTTLYTPTKSHKADGASYGQTNEIAAVDLKTGKPLWTVKPAVSGESTVVGIENGKVIAYQESGYDKPGGLYAMDPTTQKNTPYMVFSADAKKTENEFLDTYRYTWLHNGHFFLTGVTVSARDSLSALVIADFS</sequence>
<dbReference type="EMBL" id="JBITYG010000013">
    <property type="protein sequence ID" value="MFI9105660.1"/>
    <property type="molecule type" value="Genomic_DNA"/>
</dbReference>
<proteinExistence type="predicted"/>